<evidence type="ECO:0000313" key="2">
    <source>
        <dbReference type="Proteomes" id="UP000646749"/>
    </source>
</evidence>
<organism evidence="1 2">
    <name type="scientific">Plantactinospora endophytica</name>
    <dbReference type="NCBI Taxonomy" id="673535"/>
    <lineage>
        <taxon>Bacteria</taxon>
        <taxon>Bacillati</taxon>
        <taxon>Actinomycetota</taxon>
        <taxon>Actinomycetes</taxon>
        <taxon>Micromonosporales</taxon>
        <taxon>Micromonosporaceae</taxon>
        <taxon>Plantactinospora</taxon>
    </lineage>
</organism>
<gene>
    <name evidence="1" type="ORF">Pen02_12140</name>
</gene>
<accession>A0ABQ4DUZ4</accession>
<reference evidence="1 2" key="1">
    <citation type="submission" date="2021-01" db="EMBL/GenBank/DDBJ databases">
        <title>Whole genome shotgun sequence of Plantactinospora endophytica NBRC 110450.</title>
        <authorList>
            <person name="Komaki H."/>
            <person name="Tamura T."/>
        </authorList>
    </citation>
    <scope>NUCLEOTIDE SEQUENCE [LARGE SCALE GENOMIC DNA]</scope>
    <source>
        <strain evidence="1 2">NBRC 110450</strain>
    </source>
</reference>
<proteinExistence type="predicted"/>
<dbReference type="RefSeq" id="WP_203864925.1">
    <property type="nucleotide sequence ID" value="NZ_BONW01000004.1"/>
</dbReference>
<sequence>MSTTSEPAPPRLGDALKDSVLHALFSPVYVLHRPAGRHDALWPLFGYEASLHTLRSEDDDVRIALSLLDRFGRTLLTELLRSRLADPPPCPGTGWDAVRVDIGSRQRSLSRPRDVEAFCRLGPVDIDVPIRVHRPARTTSVLVLGSYVPYPPHYIEALWAGLGTPMERLRAGERLRPIEATLLLCDTFEREGLYALTCKADRRHIVNVYHRTQSLMTDADVIVLILESGALGTAMELGMICAQPEIARKTVVLARASDPLTGLATFGAFRLNRLAAVSYFSSHEELVARAKVLVPDVLAAA</sequence>
<dbReference type="EMBL" id="BONW01000004">
    <property type="protein sequence ID" value="GIG86278.1"/>
    <property type="molecule type" value="Genomic_DNA"/>
</dbReference>
<keyword evidence="2" id="KW-1185">Reference proteome</keyword>
<comment type="caution">
    <text evidence="1">The sequence shown here is derived from an EMBL/GenBank/DDBJ whole genome shotgun (WGS) entry which is preliminary data.</text>
</comment>
<dbReference type="Proteomes" id="UP000646749">
    <property type="component" value="Unassembled WGS sequence"/>
</dbReference>
<name>A0ABQ4DUZ4_9ACTN</name>
<evidence type="ECO:0000313" key="1">
    <source>
        <dbReference type="EMBL" id="GIG86278.1"/>
    </source>
</evidence>
<protein>
    <submittedName>
        <fullName evidence="1">Uncharacterized protein</fullName>
    </submittedName>
</protein>